<dbReference type="GO" id="GO:0051666">
    <property type="term" value="P:actin cortical patch localization"/>
    <property type="evidence" value="ECO:0007669"/>
    <property type="project" value="TreeGrafter"/>
</dbReference>
<dbReference type="InterPro" id="IPR045007">
    <property type="entry name" value="LSB5"/>
</dbReference>
<dbReference type="EMBL" id="KV419428">
    <property type="protein sequence ID" value="KZS89436.1"/>
    <property type="molecule type" value="Genomic_DNA"/>
</dbReference>
<dbReference type="PANTHER" id="PTHR47789">
    <property type="entry name" value="LAS SEVENTEEN-BINDING PROTEIN 5"/>
    <property type="match status" value="1"/>
</dbReference>
<feature type="compositionally biased region" description="Basic and acidic residues" evidence="1">
    <location>
        <begin position="150"/>
        <end position="171"/>
    </location>
</feature>
<dbReference type="InterPro" id="IPR002014">
    <property type="entry name" value="VHS_dom"/>
</dbReference>
<dbReference type="SUPFAM" id="SSF89009">
    <property type="entry name" value="GAT-like domain"/>
    <property type="match status" value="1"/>
</dbReference>
<evidence type="ECO:0000313" key="3">
    <source>
        <dbReference type="EMBL" id="KZS89436.1"/>
    </source>
</evidence>
<gene>
    <name evidence="3" type="ORF">SISNIDRAFT_552187</name>
</gene>
<reference evidence="3 4" key="1">
    <citation type="journal article" date="2016" name="Mol. Biol. Evol.">
        <title>Comparative Genomics of Early-Diverging Mushroom-Forming Fungi Provides Insights into the Origins of Lignocellulose Decay Capabilities.</title>
        <authorList>
            <person name="Nagy L.G."/>
            <person name="Riley R."/>
            <person name="Tritt A."/>
            <person name="Adam C."/>
            <person name="Daum C."/>
            <person name="Floudas D."/>
            <person name="Sun H."/>
            <person name="Yadav J.S."/>
            <person name="Pangilinan J."/>
            <person name="Larsson K.H."/>
            <person name="Matsuura K."/>
            <person name="Barry K."/>
            <person name="Labutti K."/>
            <person name="Kuo R."/>
            <person name="Ohm R.A."/>
            <person name="Bhattacharya S.S."/>
            <person name="Shirouzu T."/>
            <person name="Yoshinaga Y."/>
            <person name="Martin F.M."/>
            <person name="Grigoriev I.V."/>
            <person name="Hibbett D.S."/>
        </authorList>
    </citation>
    <scope>NUCLEOTIDE SEQUENCE [LARGE SCALE GENOMIC DNA]</scope>
    <source>
        <strain evidence="3 4">HHB9708</strain>
    </source>
</reference>
<feature type="compositionally biased region" description="Polar residues" evidence="1">
    <location>
        <begin position="624"/>
        <end position="642"/>
    </location>
</feature>
<dbReference type="InterPro" id="IPR008942">
    <property type="entry name" value="ENTH_VHS"/>
</dbReference>
<accession>A0A164Q8U3</accession>
<dbReference type="PANTHER" id="PTHR47789:SF2">
    <property type="entry name" value="VHS DOMAIN-CONTAINING PROTEIN"/>
    <property type="match status" value="1"/>
</dbReference>
<feature type="compositionally biased region" description="Basic and acidic residues" evidence="1">
    <location>
        <begin position="47"/>
        <end position="58"/>
    </location>
</feature>
<dbReference type="GO" id="GO:0007034">
    <property type="term" value="P:vacuolar transport"/>
    <property type="evidence" value="ECO:0007669"/>
    <property type="project" value="UniProtKB-ARBA"/>
</dbReference>
<evidence type="ECO:0000313" key="4">
    <source>
        <dbReference type="Proteomes" id="UP000076722"/>
    </source>
</evidence>
<dbReference type="GO" id="GO:0035091">
    <property type="term" value="F:phosphatidylinositol binding"/>
    <property type="evidence" value="ECO:0007669"/>
    <property type="project" value="InterPro"/>
</dbReference>
<protein>
    <recommendedName>
        <fullName evidence="2">VHS domain-containing protein</fullName>
    </recommendedName>
</protein>
<evidence type="ECO:0000259" key="2">
    <source>
        <dbReference type="PROSITE" id="PS50179"/>
    </source>
</evidence>
<feature type="region of interest" description="Disordered" evidence="1">
    <location>
        <begin position="1"/>
        <end position="203"/>
    </location>
</feature>
<feature type="compositionally biased region" description="Basic and acidic residues" evidence="1">
    <location>
        <begin position="549"/>
        <end position="570"/>
    </location>
</feature>
<sequence length="798" mass="88519">MRKLLSRGKERERALVKPTPLAPPENLSVPARTVNPPSPEPPVNIARRTDSHDQEREPWVIVSENKSGRPKDRDDSGRRGSEDASAHIRPQLDSRSSSRISLSPEPDKERKGFYVIKKPVNTQATASIVRSLEQDEPRVGRSATRFGRKNHGDENKLDKDKERPKEKEKRKGGWGIANHEDRKPQRRDKEQESLKGREGDQAEKENVRSLIGWWSAKSSEDWSVALHICEVASASEANAKEAAKALRKTLKWGDPGPQLSAARLWAIMLRNPSPLFLAEATSSKFLSAVEDVVTKSTTTPVVKSRVLEVLAGAAYAYPGSSQGGNILGALTRDKDSGYGTLWRKLKPPGAPDEGLPFDTSDSMFNPPTPTVTQNAEPDSYPIPAKPSREEHRRRSVEMPTRPAATRRDISRLSNHGLVPRHEDIRRIFEECEMAKVNAQVLSEALAFARPEDLKSECVPEFHQKCVASQVFLHAQIPWATAEASKSREDAQQRHAAQLSLSAGEFEDSLEETVEEKLLAAILSANEDLAGAFRIYDELQRLEEEQEMERAVQERSRHETRIDRTTLRYMEDEGSLQPYDGRPISGPSRSPSPQPPSSLPNSTSSLSQSSHSYIPSQYPSLANPFPQTTQPPSSYPLQHQLSHASATLAPPPPAPYGPRKPISPAPSRSPSPDSRSLAKQSLRSETQGPRDWSTTTVSASHDESNDPGSAEETTVSKPSAKSLGKRKIASNDGFDPDDIFKTHQETQESVSRSSSLSSHSLDNPDMQSRWRHPPIHYVYDAAAERAQQMKHLVDLNGVH</sequence>
<feature type="compositionally biased region" description="Basic and acidic residues" evidence="1">
    <location>
        <begin position="178"/>
        <end position="203"/>
    </location>
</feature>
<dbReference type="Pfam" id="PF00790">
    <property type="entry name" value="VHS"/>
    <property type="match status" value="1"/>
</dbReference>
<name>A0A164Q8U3_9AGAM</name>
<feature type="compositionally biased region" description="Low complexity" evidence="1">
    <location>
        <begin position="598"/>
        <end position="619"/>
    </location>
</feature>
<feature type="compositionally biased region" description="Polar residues" evidence="1">
    <location>
        <begin position="676"/>
        <end position="698"/>
    </location>
</feature>
<feature type="region of interest" description="Disordered" evidence="1">
    <location>
        <begin position="549"/>
        <end position="769"/>
    </location>
</feature>
<dbReference type="Gene3D" id="1.25.40.90">
    <property type="match status" value="1"/>
</dbReference>
<feature type="compositionally biased region" description="Low complexity" evidence="1">
    <location>
        <begin position="94"/>
        <end position="103"/>
    </location>
</feature>
<dbReference type="AlphaFoldDB" id="A0A164Q8U3"/>
<dbReference type="GO" id="GO:0007015">
    <property type="term" value="P:actin filament organization"/>
    <property type="evidence" value="ECO:0007669"/>
    <property type="project" value="InterPro"/>
</dbReference>
<dbReference type="GO" id="GO:0030479">
    <property type="term" value="C:actin cortical patch"/>
    <property type="evidence" value="ECO:0007669"/>
    <property type="project" value="TreeGrafter"/>
</dbReference>
<feature type="compositionally biased region" description="Polar residues" evidence="1">
    <location>
        <begin position="359"/>
        <end position="376"/>
    </location>
</feature>
<feature type="compositionally biased region" description="Low complexity" evidence="1">
    <location>
        <begin position="748"/>
        <end position="759"/>
    </location>
</feature>
<dbReference type="PROSITE" id="PS50179">
    <property type="entry name" value="VHS"/>
    <property type="match status" value="1"/>
</dbReference>
<dbReference type="GO" id="GO:0006897">
    <property type="term" value="P:endocytosis"/>
    <property type="evidence" value="ECO:0007669"/>
    <property type="project" value="InterPro"/>
</dbReference>
<dbReference type="SUPFAM" id="SSF48464">
    <property type="entry name" value="ENTH/VHS domain"/>
    <property type="match status" value="1"/>
</dbReference>
<feature type="compositionally biased region" description="Pro residues" evidence="1">
    <location>
        <begin position="648"/>
        <end position="668"/>
    </location>
</feature>
<feature type="region of interest" description="Disordered" evidence="1">
    <location>
        <begin position="344"/>
        <end position="404"/>
    </location>
</feature>
<organism evidence="3 4">
    <name type="scientific">Sistotremastrum niveocremeum HHB9708</name>
    <dbReference type="NCBI Taxonomy" id="1314777"/>
    <lineage>
        <taxon>Eukaryota</taxon>
        <taxon>Fungi</taxon>
        <taxon>Dikarya</taxon>
        <taxon>Basidiomycota</taxon>
        <taxon>Agaricomycotina</taxon>
        <taxon>Agaricomycetes</taxon>
        <taxon>Sistotremastrales</taxon>
        <taxon>Sistotremastraceae</taxon>
        <taxon>Sertulicium</taxon>
        <taxon>Sertulicium niveocremeum</taxon>
    </lineage>
</organism>
<dbReference type="STRING" id="1314777.A0A164Q8U3"/>
<proteinExistence type="predicted"/>
<dbReference type="OrthoDB" id="10255964at2759"/>
<evidence type="ECO:0000256" key="1">
    <source>
        <dbReference type="SAM" id="MobiDB-lite"/>
    </source>
</evidence>
<feature type="domain" description="VHS" evidence="2">
    <location>
        <begin position="219"/>
        <end position="353"/>
    </location>
</feature>
<feature type="compositionally biased region" description="Basic and acidic residues" evidence="1">
    <location>
        <begin position="66"/>
        <end position="92"/>
    </location>
</feature>
<feature type="compositionally biased region" description="Basic and acidic residues" evidence="1">
    <location>
        <begin position="386"/>
        <end position="396"/>
    </location>
</feature>
<dbReference type="GO" id="GO:0043130">
    <property type="term" value="F:ubiquitin binding"/>
    <property type="evidence" value="ECO:0007669"/>
    <property type="project" value="InterPro"/>
</dbReference>
<keyword evidence="4" id="KW-1185">Reference proteome</keyword>
<dbReference type="Proteomes" id="UP000076722">
    <property type="component" value="Unassembled WGS sequence"/>
</dbReference>